<dbReference type="Proteomes" id="UP000251617">
    <property type="component" value="Chromosome"/>
</dbReference>
<reference evidence="1 2" key="1">
    <citation type="submission" date="2018-06" db="EMBL/GenBank/DDBJ databases">
        <title>The genome of Pseudomonas putida NX-1, a lignin degrader.</title>
        <authorList>
            <person name="Xu Z."/>
        </authorList>
    </citation>
    <scope>NUCLEOTIDE SEQUENCE [LARGE SCALE GENOMIC DNA]</scope>
    <source>
        <strain evidence="1 2">NX-1</strain>
    </source>
</reference>
<sequence>MANKKPDNPLSPPAVAAFRDTRFTSRQVFTTGMRPLPVAAGRVEVPTTDAEAIACLERHPDFERVE</sequence>
<dbReference type="RefSeq" id="WP_112898783.1">
    <property type="nucleotide sequence ID" value="NZ_CP030750.1"/>
</dbReference>
<evidence type="ECO:0000313" key="2">
    <source>
        <dbReference type="Proteomes" id="UP000251617"/>
    </source>
</evidence>
<gene>
    <name evidence="1" type="ORF">C1S65_17985</name>
</gene>
<accession>A0AAD0L7V6</accession>
<name>A0AAD0L7V6_PSEPU</name>
<dbReference type="EMBL" id="CP030750">
    <property type="protein sequence ID" value="AXA25908.1"/>
    <property type="molecule type" value="Genomic_DNA"/>
</dbReference>
<organism evidence="1 2">
    <name type="scientific">Pseudomonas putida</name>
    <name type="common">Arthrobacter siderocapsulatus</name>
    <dbReference type="NCBI Taxonomy" id="303"/>
    <lineage>
        <taxon>Bacteria</taxon>
        <taxon>Pseudomonadati</taxon>
        <taxon>Pseudomonadota</taxon>
        <taxon>Gammaproteobacteria</taxon>
        <taxon>Pseudomonadales</taxon>
        <taxon>Pseudomonadaceae</taxon>
        <taxon>Pseudomonas</taxon>
    </lineage>
</organism>
<proteinExistence type="predicted"/>
<protein>
    <submittedName>
        <fullName evidence="1">Uncharacterized protein</fullName>
    </submittedName>
</protein>
<evidence type="ECO:0000313" key="1">
    <source>
        <dbReference type="EMBL" id="AXA25908.1"/>
    </source>
</evidence>
<dbReference type="AlphaFoldDB" id="A0AAD0L7V6"/>